<dbReference type="Proteomes" id="UP000189674">
    <property type="component" value="Chromosome"/>
</dbReference>
<dbReference type="InterPro" id="IPR009875">
    <property type="entry name" value="PilZ_domain"/>
</dbReference>
<sequence length="393" mass="44669">MYIDSITTFLPVLAAKGLTPSQRWDAMRDLDSGMPDFLLDGRFIAAGIIAVAMLLLIWYLYRRHLHDREAKLKRKKFYEVSVKHGLDHEQRTILALIARYAELNDPNKIFESNDIYDLGAAKLMKQKLTQGRSVPERQYFNAQITKIKQLLGLKDYTDTEDTRLSAQTSRKIPVGKYLLLTKVDSEQACPMTAEVIENTNYEFKLKTDETVDSNPGQEWRVHYQLGAMIWNFETVELNSQGKVLTLSHSDKVNFINRRKFAHAEVDLNAYIASFPQTFESSDKSSICPQFVKARVIELSGPGLLMRTSLKAKVGHQVLVTLELEHEQVVQSTAKVRRLETNDNETLLGIEMTALSESSINELIAVTNHAIAQRAKHEKQEQQELVESGVNADD</sequence>
<gene>
    <name evidence="3" type="ORF">STSP2_00061</name>
</gene>
<evidence type="ECO:0000313" key="4">
    <source>
        <dbReference type="Proteomes" id="UP000189674"/>
    </source>
</evidence>
<dbReference type="Pfam" id="PF07238">
    <property type="entry name" value="PilZ"/>
    <property type="match status" value="1"/>
</dbReference>
<organism evidence="3 4">
    <name type="scientific">Anaerohalosphaera lusitana</name>
    <dbReference type="NCBI Taxonomy" id="1936003"/>
    <lineage>
        <taxon>Bacteria</taxon>
        <taxon>Pseudomonadati</taxon>
        <taxon>Planctomycetota</taxon>
        <taxon>Phycisphaerae</taxon>
        <taxon>Sedimentisphaerales</taxon>
        <taxon>Anaerohalosphaeraceae</taxon>
        <taxon>Anaerohalosphaera</taxon>
    </lineage>
</organism>
<keyword evidence="4" id="KW-1185">Reference proteome</keyword>
<reference evidence="4" key="1">
    <citation type="submission" date="2017-02" db="EMBL/GenBank/DDBJ databases">
        <title>Comparative genomics and description of representatives of a novel lineage of planctomycetes thriving in anoxic sediments.</title>
        <authorList>
            <person name="Spring S."/>
            <person name="Bunk B."/>
            <person name="Sproer C."/>
        </authorList>
    </citation>
    <scope>NUCLEOTIDE SEQUENCE [LARGE SCALE GENOMIC DNA]</scope>
    <source>
        <strain evidence="4">ST-NAGAB-D1</strain>
    </source>
</reference>
<keyword evidence="1" id="KW-1133">Transmembrane helix</keyword>
<evidence type="ECO:0000313" key="3">
    <source>
        <dbReference type="EMBL" id="AQT66923.1"/>
    </source>
</evidence>
<dbReference type="EMBL" id="CP019791">
    <property type="protein sequence ID" value="AQT66923.1"/>
    <property type="molecule type" value="Genomic_DNA"/>
</dbReference>
<dbReference type="Gene3D" id="2.40.10.220">
    <property type="entry name" value="predicted glycosyltransferase like domains"/>
    <property type="match status" value="1"/>
</dbReference>
<feature type="transmembrane region" description="Helical" evidence="1">
    <location>
        <begin position="43"/>
        <end position="61"/>
    </location>
</feature>
<protein>
    <recommendedName>
        <fullName evidence="2">PilZ domain-containing protein</fullName>
    </recommendedName>
</protein>
<keyword evidence="1" id="KW-0472">Membrane</keyword>
<dbReference type="STRING" id="1936003.STSP2_00061"/>
<dbReference type="AlphaFoldDB" id="A0A1U9NG69"/>
<name>A0A1U9NG69_9BACT</name>
<feature type="domain" description="PilZ" evidence="2">
    <location>
        <begin position="281"/>
        <end position="364"/>
    </location>
</feature>
<accession>A0A1U9NG69</accession>
<dbReference type="KEGG" id="alus:STSP2_00061"/>
<keyword evidence="1" id="KW-0812">Transmembrane</keyword>
<evidence type="ECO:0000256" key="1">
    <source>
        <dbReference type="SAM" id="Phobius"/>
    </source>
</evidence>
<dbReference type="RefSeq" id="WP_146658769.1">
    <property type="nucleotide sequence ID" value="NZ_CP019791.1"/>
</dbReference>
<dbReference type="GO" id="GO:0035438">
    <property type="term" value="F:cyclic-di-GMP binding"/>
    <property type="evidence" value="ECO:0007669"/>
    <property type="project" value="InterPro"/>
</dbReference>
<evidence type="ECO:0000259" key="2">
    <source>
        <dbReference type="Pfam" id="PF07238"/>
    </source>
</evidence>
<proteinExistence type="predicted"/>